<sequence>MSDATGPDREWAAWAEGVMARLDAQAQVDGELLAALGGSPNLREETLLRMAEAIRAAALGLGPAGCAAAAGVPERLLRTWQERQPAFAGAMAAAHALARSCALGADDGRPPPLTPVTLRVLLKQIRTGTRIPPAAAAVGVSVRTLNRLRHEHPRVDALIVAARRARPKRADRRGTSAYTNGYRLIRIDDAPTDSGTRTDEASPKG</sequence>
<name>A0ABT7IRF8_9ACTN</name>
<keyword evidence="2" id="KW-1185">Reference proteome</keyword>
<proteinExistence type="predicted"/>
<dbReference type="Proteomes" id="UP001241926">
    <property type="component" value="Unassembled WGS sequence"/>
</dbReference>
<evidence type="ECO:0000313" key="1">
    <source>
        <dbReference type="EMBL" id="MDL2075165.1"/>
    </source>
</evidence>
<reference evidence="1 2" key="1">
    <citation type="submission" date="2023-05" db="EMBL/GenBank/DDBJ databases">
        <title>Streptomyces fuscus sp. nov., a brown-black pigment producing actinomyces isolated from dry sand of Sea duck farm.</title>
        <authorList>
            <person name="Xie J."/>
            <person name="Shen N."/>
        </authorList>
    </citation>
    <scope>NUCLEOTIDE SEQUENCE [LARGE SCALE GENOMIC DNA]</scope>
    <source>
        <strain evidence="1 2">GXMU-J15</strain>
    </source>
</reference>
<dbReference type="RefSeq" id="WP_285429844.1">
    <property type="nucleotide sequence ID" value="NZ_JASJUS010000001.1"/>
</dbReference>
<evidence type="ECO:0000313" key="2">
    <source>
        <dbReference type="Proteomes" id="UP001241926"/>
    </source>
</evidence>
<comment type="caution">
    <text evidence="1">The sequence shown here is derived from an EMBL/GenBank/DDBJ whole genome shotgun (WGS) entry which is preliminary data.</text>
</comment>
<dbReference type="EMBL" id="JASJUS010000001">
    <property type="protein sequence ID" value="MDL2075165.1"/>
    <property type="molecule type" value="Genomic_DNA"/>
</dbReference>
<gene>
    <name evidence="1" type="ORF">QNN03_01785</name>
</gene>
<accession>A0ABT7IRF8</accession>
<organism evidence="1 2">
    <name type="scientific">Streptomyces fuscus</name>
    <dbReference type="NCBI Taxonomy" id="3048495"/>
    <lineage>
        <taxon>Bacteria</taxon>
        <taxon>Bacillati</taxon>
        <taxon>Actinomycetota</taxon>
        <taxon>Actinomycetes</taxon>
        <taxon>Kitasatosporales</taxon>
        <taxon>Streptomycetaceae</taxon>
        <taxon>Streptomyces</taxon>
    </lineage>
</organism>
<protein>
    <submittedName>
        <fullName evidence="1">Uncharacterized protein</fullName>
    </submittedName>
</protein>